<proteinExistence type="predicted"/>
<comment type="caution">
    <text evidence="3">The sequence shown here is derived from an EMBL/GenBank/DDBJ whole genome shotgun (WGS) entry which is preliminary data.</text>
</comment>
<feature type="signal peptide" evidence="2">
    <location>
        <begin position="1"/>
        <end position="18"/>
    </location>
</feature>
<sequence>MKATSAWVFVGLFAAAVAVPVLQPEAVADDGGVPRIRRSHYGPAAPIGGGYPIPAPGYYSPCAGAASHAPYQVSAPAVHAGYGHAGYGHMSPYGLNPYGQHYRANEGFDDSDILMDMQRVAEDQGALARSYGYEGPAAAHAGSALASIASAASGPAVGVFPRGHVGGCNVPLLLSCAPSIVAGQLLHTKPHYGSYGGYGAAAGGSGYRGADEAMMKEASSEESQQAPAPQERDGAEEAHSAQAALSPQAAHAAAPASSGAPHKSNKAAGHQ</sequence>
<feature type="compositionally biased region" description="Basic and acidic residues" evidence="1">
    <location>
        <begin position="230"/>
        <end position="239"/>
    </location>
</feature>
<feature type="chain" id="PRO_5020033476" evidence="2">
    <location>
        <begin position="19"/>
        <end position="271"/>
    </location>
</feature>
<name>A0A4C1WRQ7_EUMVA</name>
<dbReference type="EMBL" id="BGZK01000636">
    <property type="protein sequence ID" value="GBP53941.1"/>
    <property type="molecule type" value="Genomic_DNA"/>
</dbReference>
<gene>
    <name evidence="3" type="ORF">EVAR_96619_1</name>
</gene>
<evidence type="ECO:0000313" key="3">
    <source>
        <dbReference type="EMBL" id="GBP53941.1"/>
    </source>
</evidence>
<evidence type="ECO:0000256" key="1">
    <source>
        <dbReference type="SAM" id="MobiDB-lite"/>
    </source>
</evidence>
<organism evidence="3 4">
    <name type="scientific">Eumeta variegata</name>
    <name type="common">Bagworm moth</name>
    <name type="synonym">Eumeta japonica</name>
    <dbReference type="NCBI Taxonomy" id="151549"/>
    <lineage>
        <taxon>Eukaryota</taxon>
        <taxon>Metazoa</taxon>
        <taxon>Ecdysozoa</taxon>
        <taxon>Arthropoda</taxon>
        <taxon>Hexapoda</taxon>
        <taxon>Insecta</taxon>
        <taxon>Pterygota</taxon>
        <taxon>Neoptera</taxon>
        <taxon>Endopterygota</taxon>
        <taxon>Lepidoptera</taxon>
        <taxon>Glossata</taxon>
        <taxon>Ditrysia</taxon>
        <taxon>Tineoidea</taxon>
        <taxon>Psychidae</taxon>
        <taxon>Oiketicinae</taxon>
        <taxon>Eumeta</taxon>
    </lineage>
</organism>
<accession>A0A4C1WRQ7</accession>
<protein>
    <submittedName>
        <fullName evidence="3">Uncharacterized protein</fullName>
    </submittedName>
</protein>
<keyword evidence="4" id="KW-1185">Reference proteome</keyword>
<feature type="compositionally biased region" description="Low complexity" evidence="1">
    <location>
        <begin position="240"/>
        <end position="262"/>
    </location>
</feature>
<reference evidence="3 4" key="1">
    <citation type="journal article" date="2019" name="Commun. Biol.">
        <title>The bagworm genome reveals a unique fibroin gene that provides high tensile strength.</title>
        <authorList>
            <person name="Kono N."/>
            <person name="Nakamura H."/>
            <person name="Ohtoshi R."/>
            <person name="Tomita M."/>
            <person name="Numata K."/>
            <person name="Arakawa K."/>
        </authorList>
    </citation>
    <scope>NUCLEOTIDE SEQUENCE [LARGE SCALE GENOMIC DNA]</scope>
</reference>
<evidence type="ECO:0000313" key="4">
    <source>
        <dbReference type="Proteomes" id="UP000299102"/>
    </source>
</evidence>
<evidence type="ECO:0000256" key="2">
    <source>
        <dbReference type="SAM" id="SignalP"/>
    </source>
</evidence>
<feature type="region of interest" description="Disordered" evidence="1">
    <location>
        <begin position="212"/>
        <end position="271"/>
    </location>
</feature>
<dbReference type="Proteomes" id="UP000299102">
    <property type="component" value="Unassembled WGS sequence"/>
</dbReference>
<keyword evidence="2" id="KW-0732">Signal</keyword>
<dbReference type="OrthoDB" id="7481101at2759"/>
<dbReference type="AlphaFoldDB" id="A0A4C1WRQ7"/>